<evidence type="ECO:0000313" key="1">
    <source>
        <dbReference type="EMBL" id="OCT61344.1"/>
    </source>
</evidence>
<gene>
    <name evidence="1" type="ORF">XELAEV_18047369mg</name>
</gene>
<dbReference type="Proteomes" id="UP000694892">
    <property type="component" value="Chromosome 9_10S"/>
</dbReference>
<name>A0A974BUP9_XENLA</name>
<dbReference type="AlphaFoldDB" id="A0A974BUP9"/>
<accession>A0A974BUP9</accession>
<organism evidence="1 2">
    <name type="scientific">Xenopus laevis</name>
    <name type="common">African clawed frog</name>
    <dbReference type="NCBI Taxonomy" id="8355"/>
    <lineage>
        <taxon>Eukaryota</taxon>
        <taxon>Metazoa</taxon>
        <taxon>Chordata</taxon>
        <taxon>Craniata</taxon>
        <taxon>Vertebrata</taxon>
        <taxon>Euteleostomi</taxon>
        <taxon>Amphibia</taxon>
        <taxon>Batrachia</taxon>
        <taxon>Anura</taxon>
        <taxon>Pipoidea</taxon>
        <taxon>Pipidae</taxon>
        <taxon>Xenopodinae</taxon>
        <taxon>Xenopus</taxon>
        <taxon>Xenopus</taxon>
    </lineage>
</organism>
<reference evidence="2" key="1">
    <citation type="journal article" date="2016" name="Nature">
        <title>Genome evolution in the allotetraploid frog Xenopus laevis.</title>
        <authorList>
            <person name="Session A.M."/>
            <person name="Uno Y."/>
            <person name="Kwon T."/>
            <person name="Chapman J.A."/>
            <person name="Toyoda A."/>
            <person name="Takahashi S."/>
            <person name="Fukui A."/>
            <person name="Hikosaka A."/>
            <person name="Suzuki A."/>
            <person name="Kondo M."/>
            <person name="van Heeringen S.J."/>
            <person name="Quigley I."/>
            <person name="Heinz S."/>
            <person name="Ogino H."/>
            <person name="Ochi H."/>
            <person name="Hellsten U."/>
            <person name="Lyons J.B."/>
            <person name="Simakov O."/>
            <person name="Putnam N."/>
            <person name="Stites J."/>
            <person name="Kuroki Y."/>
            <person name="Tanaka T."/>
            <person name="Michiue T."/>
            <person name="Watanabe M."/>
            <person name="Bogdanovic O."/>
            <person name="Lister R."/>
            <person name="Georgiou G."/>
            <person name="Paranjpe S.S."/>
            <person name="van Kruijsbergen I."/>
            <person name="Shu S."/>
            <person name="Carlson J."/>
            <person name="Kinoshita T."/>
            <person name="Ohta Y."/>
            <person name="Mawaribuchi S."/>
            <person name="Jenkins J."/>
            <person name="Grimwood J."/>
            <person name="Schmutz J."/>
            <person name="Mitros T."/>
            <person name="Mozaffari S.V."/>
            <person name="Suzuki Y."/>
            <person name="Haramoto Y."/>
            <person name="Yamamoto T.S."/>
            <person name="Takagi C."/>
            <person name="Heald R."/>
            <person name="Miller K."/>
            <person name="Haudenschild C."/>
            <person name="Kitzman J."/>
            <person name="Nakayama T."/>
            <person name="Izutsu Y."/>
            <person name="Robert J."/>
            <person name="Fortriede J."/>
            <person name="Burns K."/>
            <person name="Lotay V."/>
            <person name="Karimi K."/>
            <person name="Yasuoka Y."/>
            <person name="Dichmann D.S."/>
            <person name="Flajnik M.F."/>
            <person name="Houston D.W."/>
            <person name="Shendure J."/>
            <person name="DuPasquier L."/>
            <person name="Vize P.D."/>
            <person name="Zorn A.M."/>
            <person name="Ito M."/>
            <person name="Marcotte E.M."/>
            <person name="Wallingford J.B."/>
            <person name="Ito Y."/>
            <person name="Asashima M."/>
            <person name="Ueno N."/>
            <person name="Matsuda Y."/>
            <person name="Veenstra G.J."/>
            <person name="Fujiyama A."/>
            <person name="Harland R.M."/>
            <person name="Taira M."/>
            <person name="Rokhsar D.S."/>
        </authorList>
    </citation>
    <scope>NUCLEOTIDE SEQUENCE [LARGE SCALE GENOMIC DNA]</scope>
    <source>
        <strain evidence="2">J</strain>
    </source>
</reference>
<proteinExistence type="predicted"/>
<sequence>MIYCILLGDGLSYIVLWGPDLFLAVLPCFYHHFPDYKEKRPDAQESVSKLSHLSKLNGQGNSFPMALTPVQCKLHDQDSDNYFPDWNDVVPTRKMLCEG</sequence>
<protein>
    <submittedName>
        <fullName evidence="1">Uncharacterized protein</fullName>
    </submittedName>
</protein>
<evidence type="ECO:0000313" key="2">
    <source>
        <dbReference type="Proteomes" id="UP000694892"/>
    </source>
</evidence>
<dbReference type="EMBL" id="CM004483">
    <property type="protein sequence ID" value="OCT61344.1"/>
    <property type="molecule type" value="Genomic_DNA"/>
</dbReference>